<name>A0A5B0Q1Q8_PUCGR</name>
<comment type="caution">
    <text evidence="2">The sequence shown here is derived from an EMBL/GenBank/DDBJ whole genome shotgun (WGS) entry which is preliminary data.</text>
</comment>
<evidence type="ECO:0000313" key="2">
    <source>
        <dbReference type="EMBL" id="KAA1107043.1"/>
    </source>
</evidence>
<dbReference type="EMBL" id="VDEP01000308">
    <property type="protein sequence ID" value="KAA1107043.1"/>
    <property type="molecule type" value="Genomic_DNA"/>
</dbReference>
<dbReference type="AlphaFoldDB" id="A0A5B0Q1Q8"/>
<reference evidence="2 3" key="1">
    <citation type="submission" date="2019-05" db="EMBL/GenBank/DDBJ databases">
        <title>Emergence of the Ug99 lineage of the wheat stem rust pathogen through somatic hybridization.</title>
        <authorList>
            <person name="Li F."/>
            <person name="Upadhyaya N.M."/>
            <person name="Sperschneider J."/>
            <person name="Matny O."/>
            <person name="Nguyen-Phuc H."/>
            <person name="Mago R."/>
            <person name="Raley C."/>
            <person name="Miller M.E."/>
            <person name="Silverstein K.A.T."/>
            <person name="Henningsen E."/>
            <person name="Hirsch C.D."/>
            <person name="Visser B."/>
            <person name="Pretorius Z.A."/>
            <person name="Steffenson B.J."/>
            <person name="Schwessinger B."/>
            <person name="Dodds P.N."/>
            <person name="Figueroa M."/>
        </authorList>
    </citation>
    <scope>NUCLEOTIDE SEQUENCE [LARGE SCALE GENOMIC DNA]</scope>
    <source>
        <strain evidence="2 3">Ug99</strain>
    </source>
</reference>
<proteinExistence type="predicted"/>
<organism evidence="2 3">
    <name type="scientific">Puccinia graminis f. sp. tritici</name>
    <dbReference type="NCBI Taxonomy" id="56615"/>
    <lineage>
        <taxon>Eukaryota</taxon>
        <taxon>Fungi</taxon>
        <taxon>Dikarya</taxon>
        <taxon>Basidiomycota</taxon>
        <taxon>Pucciniomycotina</taxon>
        <taxon>Pucciniomycetes</taxon>
        <taxon>Pucciniales</taxon>
        <taxon>Pucciniaceae</taxon>
        <taxon>Puccinia</taxon>
    </lineage>
</organism>
<gene>
    <name evidence="2" type="ORF">PGTUg99_026827</name>
</gene>
<evidence type="ECO:0000313" key="3">
    <source>
        <dbReference type="Proteomes" id="UP000325313"/>
    </source>
</evidence>
<feature type="compositionally biased region" description="Low complexity" evidence="1">
    <location>
        <begin position="77"/>
        <end position="90"/>
    </location>
</feature>
<protein>
    <submittedName>
        <fullName evidence="2">Uncharacterized protein</fullName>
    </submittedName>
</protein>
<feature type="region of interest" description="Disordered" evidence="1">
    <location>
        <begin position="61"/>
        <end position="96"/>
    </location>
</feature>
<sequence>MSSNRSPSQPLLTVRPIDLTILTLLTILADLKKTNKNQQKELLLIISTELIFEVSISERTTYMEGEPELTDELKPNRTSSSSRSQSSTDSFGPRRNISIDYHYTNFCHRSTRPSASPSRSMDSIGS</sequence>
<evidence type="ECO:0000256" key="1">
    <source>
        <dbReference type="SAM" id="MobiDB-lite"/>
    </source>
</evidence>
<accession>A0A5B0Q1Q8</accession>
<feature type="region of interest" description="Disordered" evidence="1">
    <location>
        <begin position="107"/>
        <end position="126"/>
    </location>
</feature>
<dbReference type="Proteomes" id="UP000325313">
    <property type="component" value="Unassembled WGS sequence"/>
</dbReference>